<protein>
    <submittedName>
        <fullName evidence="3">Leukocyte receptor cluster member 1-like protein</fullName>
    </submittedName>
</protein>
<keyword evidence="3" id="KW-0675">Receptor</keyword>
<organism evidence="3 4">
    <name type="scientific">Hypsibius exemplaris</name>
    <name type="common">Freshwater tardigrade</name>
    <dbReference type="NCBI Taxonomy" id="2072580"/>
    <lineage>
        <taxon>Eukaryota</taxon>
        <taxon>Metazoa</taxon>
        <taxon>Ecdysozoa</taxon>
        <taxon>Tardigrada</taxon>
        <taxon>Eutardigrada</taxon>
        <taxon>Parachela</taxon>
        <taxon>Hypsibioidea</taxon>
        <taxon>Hypsibiidae</taxon>
        <taxon>Hypsibius</taxon>
    </lineage>
</organism>
<accession>A0A1W0X3E9</accession>
<proteinExistence type="predicted"/>
<dbReference type="EMBL" id="MTYJ01000020">
    <property type="protein sequence ID" value="OQV21930.1"/>
    <property type="molecule type" value="Genomic_DNA"/>
</dbReference>
<keyword evidence="4" id="KW-1185">Reference proteome</keyword>
<dbReference type="AlphaFoldDB" id="A0A1W0X3E9"/>
<dbReference type="SMART" id="SM01083">
    <property type="entry name" value="Cir_N"/>
    <property type="match status" value="1"/>
</dbReference>
<reference evidence="4" key="1">
    <citation type="submission" date="2017-01" db="EMBL/GenBank/DDBJ databases">
        <title>Comparative genomics of anhydrobiosis in the tardigrade Hypsibius dujardini.</title>
        <authorList>
            <person name="Yoshida Y."/>
            <person name="Koutsovoulos G."/>
            <person name="Laetsch D."/>
            <person name="Stevens L."/>
            <person name="Kumar S."/>
            <person name="Horikawa D."/>
            <person name="Ishino K."/>
            <person name="Komine S."/>
            <person name="Tomita M."/>
            <person name="Blaxter M."/>
            <person name="Arakawa K."/>
        </authorList>
    </citation>
    <scope>NUCLEOTIDE SEQUENCE [LARGE SCALE GENOMIC DNA]</scope>
    <source>
        <strain evidence="4">Z151</strain>
    </source>
</reference>
<feature type="compositionally biased region" description="Polar residues" evidence="1">
    <location>
        <begin position="150"/>
        <end position="162"/>
    </location>
</feature>
<dbReference type="OrthoDB" id="2159131at2759"/>
<feature type="region of interest" description="Disordered" evidence="1">
    <location>
        <begin position="1"/>
        <end position="47"/>
    </location>
</feature>
<evidence type="ECO:0000259" key="2">
    <source>
        <dbReference type="SMART" id="SM01083"/>
    </source>
</evidence>
<dbReference type="Pfam" id="PF10197">
    <property type="entry name" value="Cir_N"/>
    <property type="match status" value="1"/>
</dbReference>
<evidence type="ECO:0000313" key="3">
    <source>
        <dbReference type="EMBL" id="OQV21930.1"/>
    </source>
</evidence>
<feature type="domain" description="CBF1-interacting co-repressor CIR N-terminal" evidence="2">
    <location>
        <begin position="8"/>
        <end position="44"/>
    </location>
</feature>
<feature type="compositionally biased region" description="Basic and acidic residues" evidence="1">
    <location>
        <begin position="12"/>
        <end position="47"/>
    </location>
</feature>
<feature type="compositionally biased region" description="Basic residues" evidence="1">
    <location>
        <begin position="1"/>
        <end position="11"/>
    </location>
</feature>
<evidence type="ECO:0000256" key="1">
    <source>
        <dbReference type="SAM" id="MobiDB-lite"/>
    </source>
</evidence>
<feature type="region of interest" description="Disordered" evidence="1">
    <location>
        <begin position="199"/>
        <end position="308"/>
    </location>
</feature>
<feature type="compositionally biased region" description="Basic and acidic residues" evidence="1">
    <location>
        <begin position="207"/>
        <end position="256"/>
    </location>
</feature>
<dbReference type="Proteomes" id="UP000192578">
    <property type="component" value="Unassembled WGS sequence"/>
</dbReference>
<dbReference type="PANTHER" id="PTHR22093:SF0">
    <property type="entry name" value="LEUKOCYTE RECEPTOR CLUSTER MEMBER 1"/>
    <property type="match status" value="1"/>
</dbReference>
<evidence type="ECO:0000313" key="4">
    <source>
        <dbReference type="Proteomes" id="UP000192578"/>
    </source>
</evidence>
<dbReference type="PANTHER" id="PTHR22093">
    <property type="entry name" value="LEUKOCYTE RECEPTOR CLUSTER LRC MEMBER 1"/>
    <property type="match status" value="1"/>
</dbReference>
<dbReference type="InterPro" id="IPR039875">
    <property type="entry name" value="LENG1-like"/>
</dbReference>
<dbReference type="InterPro" id="IPR019339">
    <property type="entry name" value="CIR_N_dom"/>
</dbReference>
<gene>
    <name evidence="3" type="ORF">BV898_04143</name>
</gene>
<feature type="region of interest" description="Disordered" evidence="1">
    <location>
        <begin position="143"/>
        <end position="167"/>
    </location>
</feature>
<sequence>MNILPKKKWHVRTKDNIARVRRDEQQAADEEKEKQRKKALAEQEARTDVLRRQARERVESLGGEELAGLFGTSSDVPVNEEPKPAQHVNIFEDAEQGAPPSTWNMNRKRRRNRRNEKGIGYLTYLGQSAQEAQHAKPWYTLDHDKRAETKTSSGMILNNPVKNSDEKLKTYYDPLQAMKGYLSRGAKSESSSKPLAITASASQFSSAKRDSSPNSELSKKRLKKDEQTPEVPESKGKTIEELRHERLRREERERQRTKQFLAEKSGTVSALSRSQPPPPREGKQKYNSQFNPGLARQNIYDSDRHGHY</sequence>
<comment type="caution">
    <text evidence="3">The sequence shown here is derived from an EMBL/GenBank/DDBJ whole genome shotgun (WGS) entry which is preliminary data.</text>
</comment>
<name>A0A1W0X3E9_HYPEX</name>